<keyword evidence="5" id="KW-0862">Zinc</keyword>
<dbReference type="InterPro" id="IPR038494">
    <property type="entry name" value="IGPD_sf"/>
</dbReference>
<evidence type="ECO:0000256" key="3">
    <source>
        <dbReference type="ARBA" id="ARBA00022605"/>
    </source>
</evidence>
<dbReference type="Gene3D" id="3.40.50.1980">
    <property type="entry name" value="Nitrogenase molybdenum iron protein domain"/>
    <property type="match status" value="2"/>
</dbReference>
<sequence length="635" mass="68890">MRYPDIQATVEKILQEVQVYGDEALWRLEEELDHVDLHSCGLKVTEAEFVAAEQHLPDHLKAAIDRSVANIKHFHLKQLPQQAWSTEILPGVHVGEITRPIASVGLYVPRGKGSFPSVMAMLGVPAVIAGVPQIIVASPPDSQGTIDPAVLYVAKQLGISHVFRLGGAQAIAALAFGTASVPKVAKVLGPGSAYVAVAKQQLAGVIDIGLQSGPSEALIIADNRADPKWVALDWMNEAEHGPDSTVFLLTPSVTLAEQVAGFVGEYCKQLPKPRRQFVEQVAERAGILITPDLFTALDFANDFATEHLVLHVADPDTVLPHIRHAGEILIGPFTPIAAGNFMVGPNAVLPTAGFARSMSALSVRDFLHVTSVLKLSKSALSELAPDIVTLAEYEGFPAHALSVTGRDLTLSGVEPTTNSEQELGIFWRESAKDRVRVTRQTRESVIDLQLSRGPRDEALKEHLQTGIQFLNHMLETIAWRGQFNLAVTYHAYGNGYHLMHVIAEDVGLTLGLAFQRMAQEHLVSGIEGSGFAVGIIDEAESFVALSLEGRPFLQCEYDPAVRQLEHVEDMLTTDLENFLSGFAQGALATLHVLVRRGHDPHHLWESVFRALGEAMNACLRPNAFRQGTTPGVKGI</sequence>
<dbReference type="AlphaFoldDB" id="A0A2T2WRP3"/>
<proteinExistence type="inferred from homology"/>
<evidence type="ECO:0000313" key="9">
    <source>
        <dbReference type="EMBL" id="PSR24908.1"/>
    </source>
</evidence>
<gene>
    <name evidence="9" type="primary">hisD</name>
    <name evidence="9" type="ORF">C7B47_13605</name>
</gene>
<evidence type="ECO:0000256" key="4">
    <source>
        <dbReference type="ARBA" id="ARBA00022723"/>
    </source>
</evidence>
<comment type="cofactor">
    <cofactor evidence="1">
        <name>Zn(2+)</name>
        <dbReference type="ChEBI" id="CHEBI:29105"/>
    </cofactor>
</comment>
<comment type="caution">
    <text evidence="9">The sequence shown here is derived from an EMBL/GenBank/DDBJ whole genome shotgun (WGS) entry which is preliminary data.</text>
</comment>
<reference evidence="9 10" key="1">
    <citation type="journal article" date="2014" name="BMC Genomics">
        <title>Comparison of environmental and isolate Sulfobacillus genomes reveals diverse carbon, sulfur, nitrogen, and hydrogen metabolisms.</title>
        <authorList>
            <person name="Justice N.B."/>
            <person name="Norman A."/>
            <person name="Brown C.T."/>
            <person name="Singh A."/>
            <person name="Thomas B.C."/>
            <person name="Banfield J.F."/>
        </authorList>
    </citation>
    <scope>NUCLEOTIDE SEQUENCE [LARGE SCALE GENOMIC DNA]</scope>
    <source>
        <strain evidence="9">AMDSBA5</strain>
    </source>
</reference>
<dbReference type="PRINTS" id="PR00083">
    <property type="entry name" value="HOLDHDRGNASE"/>
</dbReference>
<dbReference type="Gene3D" id="1.20.5.1300">
    <property type="match status" value="1"/>
</dbReference>
<dbReference type="GO" id="GO:0005829">
    <property type="term" value="C:cytosol"/>
    <property type="evidence" value="ECO:0007669"/>
    <property type="project" value="TreeGrafter"/>
</dbReference>
<dbReference type="InterPro" id="IPR000807">
    <property type="entry name" value="ImidazoleglycerolP_deHydtase"/>
</dbReference>
<dbReference type="CDD" id="cd06572">
    <property type="entry name" value="Histidinol_dh"/>
    <property type="match status" value="1"/>
</dbReference>
<dbReference type="InterPro" id="IPR020568">
    <property type="entry name" value="Ribosomal_Su5_D2-typ_SF"/>
</dbReference>
<evidence type="ECO:0000256" key="6">
    <source>
        <dbReference type="ARBA" id="ARBA00023002"/>
    </source>
</evidence>
<dbReference type="PANTHER" id="PTHR21256:SF2">
    <property type="entry name" value="HISTIDINE BIOSYNTHESIS TRIFUNCTIONAL PROTEIN"/>
    <property type="match status" value="1"/>
</dbReference>
<evidence type="ECO:0000313" key="10">
    <source>
        <dbReference type="Proteomes" id="UP000242705"/>
    </source>
</evidence>
<accession>A0A2T2WRP3</accession>
<dbReference type="NCBIfam" id="TIGR00069">
    <property type="entry name" value="hisD"/>
    <property type="match status" value="1"/>
</dbReference>
<dbReference type="EMBL" id="PXYX01000040">
    <property type="protein sequence ID" value="PSR24908.1"/>
    <property type="molecule type" value="Genomic_DNA"/>
</dbReference>
<dbReference type="GO" id="GO:0046872">
    <property type="term" value="F:metal ion binding"/>
    <property type="evidence" value="ECO:0007669"/>
    <property type="project" value="UniProtKB-KW"/>
</dbReference>
<name>A0A2T2WRP3_SULTH</name>
<evidence type="ECO:0000256" key="1">
    <source>
        <dbReference type="ARBA" id="ARBA00001947"/>
    </source>
</evidence>
<dbReference type="GO" id="GO:0004424">
    <property type="term" value="F:imidazoleglycerol-phosphate dehydratase activity"/>
    <property type="evidence" value="ECO:0007669"/>
    <property type="project" value="InterPro"/>
</dbReference>
<dbReference type="GO" id="GO:0004399">
    <property type="term" value="F:histidinol dehydrogenase activity"/>
    <property type="evidence" value="ECO:0007669"/>
    <property type="project" value="UniProtKB-ARBA"/>
</dbReference>
<dbReference type="GO" id="GO:0000105">
    <property type="term" value="P:L-histidine biosynthetic process"/>
    <property type="evidence" value="ECO:0007669"/>
    <property type="project" value="UniProtKB-KW"/>
</dbReference>
<evidence type="ECO:0000256" key="7">
    <source>
        <dbReference type="ARBA" id="ARBA00023102"/>
    </source>
</evidence>
<dbReference type="Gene3D" id="3.30.230.40">
    <property type="entry name" value="Imidazole glycerol phosphate dehydratase, domain 1"/>
    <property type="match status" value="2"/>
</dbReference>
<dbReference type="Pfam" id="PF00815">
    <property type="entry name" value="Histidinol_dh"/>
    <property type="match status" value="1"/>
</dbReference>
<dbReference type="InterPro" id="IPR016161">
    <property type="entry name" value="Ald_DH/histidinol_DH"/>
</dbReference>
<dbReference type="Pfam" id="PF00475">
    <property type="entry name" value="IGPD"/>
    <property type="match status" value="1"/>
</dbReference>
<protein>
    <submittedName>
        <fullName evidence="9">Histidinol dehydrogenase</fullName>
    </submittedName>
</protein>
<dbReference type="PANTHER" id="PTHR21256">
    <property type="entry name" value="HISTIDINOL DEHYDROGENASE HDH"/>
    <property type="match status" value="1"/>
</dbReference>
<evidence type="ECO:0000256" key="8">
    <source>
        <dbReference type="ARBA" id="ARBA00023239"/>
    </source>
</evidence>
<evidence type="ECO:0000256" key="2">
    <source>
        <dbReference type="ARBA" id="ARBA00010178"/>
    </source>
</evidence>
<keyword evidence="8" id="KW-0456">Lyase</keyword>
<keyword evidence="7" id="KW-0368">Histidine biosynthesis</keyword>
<dbReference type="InterPro" id="IPR012131">
    <property type="entry name" value="Hstdl_DH"/>
</dbReference>
<dbReference type="GO" id="GO:0051287">
    <property type="term" value="F:NAD binding"/>
    <property type="evidence" value="ECO:0007669"/>
    <property type="project" value="InterPro"/>
</dbReference>
<dbReference type="SUPFAM" id="SSF54211">
    <property type="entry name" value="Ribosomal protein S5 domain 2-like"/>
    <property type="match status" value="2"/>
</dbReference>
<keyword evidence="6" id="KW-0560">Oxidoreductase</keyword>
<keyword evidence="4" id="KW-0479">Metal-binding</keyword>
<keyword evidence="3" id="KW-0028">Amino-acid biosynthesis</keyword>
<comment type="similarity">
    <text evidence="2">Belongs to the histidinol dehydrogenase family.</text>
</comment>
<evidence type="ECO:0000256" key="5">
    <source>
        <dbReference type="ARBA" id="ARBA00022833"/>
    </source>
</evidence>
<dbReference type="Proteomes" id="UP000242705">
    <property type="component" value="Unassembled WGS sequence"/>
</dbReference>
<dbReference type="FunFam" id="3.40.50.1980:FF:000001">
    <property type="entry name" value="Histidinol dehydrogenase"/>
    <property type="match status" value="1"/>
</dbReference>
<organism evidence="9 10">
    <name type="scientific">Sulfobacillus thermosulfidooxidans</name>
    <dbReference type="NCBI Taxonomy" id="28034"/>
    <lineage>
        <taxon>Bacteria</taxon>
        <taxon>Bacillati</taxon>
        <taxon>Bacillota</taxon>
        <taxon>Clostridia</taxon>
        <taxon>Eubacteriales</taxon>
        <taxon>Clostridiales Family XVII. Incertae Sedis</taxon>
        <taxon>Sulfobacillus</taxon>
    </lineage>
</organism>
<dbReference type="SUPFAM" id="SSF53720">
    <property type="entry name" value="ALDH-like"/>
    <property type="match status" value="1"/>
</dbReference>